<feature type="transmembrane region" description="Helical" evidence="1">
    <location>
        <begin position="76"/>
        <end position="91"/>
    </location>
</feature>
<keyword evidence="1" id="KW-0472">Membrane</keyword>
<name>A0ABR6SHB9_ANAVA</name>
<proteinExistence type="predicted"/>
<evidence type="ECO:0000313" key="3">
    <source>
        <dbReference type="Proteomes" id="UP000570851"/>
    </source>
</evidence>
<organism evidence="2 3">
    <name type="scientific">Trichormus variabilis N2B</name>
    <dbReference type="NCBI Taxonomy" id="2681315"/>
    <lineage>
        <taxon>Bacteria</taxon>
        <taxon>Bacillati</taxon>
        <taxon>Cyanobacteriota</taxon>
        <taxon>Cyanophyceae</taxon>
        <taxon>Nostocales</taxon>
        <taxon>Nostocaceae</taxon>
        <taxon>Trichormus</taxon>
    </lineage>
</organism>
<reference evidence="2 3" key="1">
    <citation type="submission" date="2019-11" db="EMBL/GenBank/DDBJ databases">
        <title>Comparison of genomes from free-living endosymbiotic cyanobacteria isolated from Azolla.</title>
        <authorList>
            <person name="Thiel T."/>
            <person name="Pratte B."/>
        </authorList>
    </citation>
    <scope>NUCLEOTIDE SEQUENCE [LARGE SCALE GENOMIC DNA]</scope>
    <source>
        <strain evidence="2 3">N2B</strain>
        <plasmid evidence="2">pN2B-A</plasmid>
    </source>
</reference>
<accession>A0ABR6SHB9</accession>
<feature type="transmembrane region" description="Helical" evidence="1">
    <location>
        <begin position="50"/>
        <end position="69"/>
    </location>
</feature>
<keyword evidence="2" id="KW-0614">Plasmid</keyword>
<evidence type="ECO:0000256" key="1">
    <source>
        <dbReference type="SAM" id="Phobius"/>
    </source>
</evidence>
<protein>
    <submittedName>
        <fullName evidence="2">Uncharacterized protein</fullName>
    </submittedName>
</protein>
<feature type="transmembrane region" description="Helical" evidence="1">
    <location>
        <begin position="21"/>
        <end position="44"/>
    </location>
</feature>
<comment type="caution">
    <text evidence="2">The sequence shown here is derived from an EMBL/GenBank/DDBJ whole genome shotgun (WGS) entry which is preliminary data.</text>
</comment>
<geneLocation type="plasmid" evidence="2">
    <name>pN2B-A</name>
</geneLocation>
<keyword evidence="1" id="KW-0812">Transmembrane</keyword>
<keyword evidence="3" id="KW-1185">Reference proteome</keyword>
<dbReference type="EMBL" id="JACKZP010000274">
    <property type="protein sequence ID" value="MBC1305663.1"/>
    <property type="molecule type" value="Genomic_DNA"/>
</dbReference>
<evidence type="ECO:0000313" key="2">
    <source>
        <dbReference type="EMBL" id="MBC1305663.1"/>
    </source>
</evidence>
<gene>
    <name evidence="2" type="ORF">GNE12_27635</name>
</gene>
<sequence length="92" mass="10958">MVGCCPNRRRCKMRYLYDVKLWDRIESVVEFLIFVALMIAAIIKLSHNDFLQALFYIVLAVIISPWSQFERVTKRYVLVTVYFLGLFVGYFH</sequence>
<keyword evidence="1" id="KW-1133">Transmembrane helix</keyword>
<dbReference type="Proteomes" id="UP000570851">
    <property type="component" value="Unassembled WGS sequence"/>
</dbReference>